<reference evidence="1" key="1">
    <citation type="journal article" date="2014" name="Int. J. Syst. Evol. Microbiol.">
        <title>Complete genome sequence of Corynebacterium casei LMG S-19264T (=DSM 44701T), isolated from a smear-ripened cheese.</title>
        <authorList>
            <consortium name="US DOE Joint Genome Institute (JGI-PGF)"/>
            <person name="Walter F."/>
            <person name="Albersmeier A."/>
            <person name="Kalinowski J."/>
            <person name="Ruckert C."/>
        </authorList>
    </citation>
    <scope>NUCLEOTIDE SEQUENCE</scope>
    <source>
        <strain evidence="1">JCM 4059</strain>
    </source>
</reference>
<evidence type="ECO:0000313" key="2">
    <source>
        <dbReference type="Proteomes" id="UP000638313"/>
    </source>
</evidence>
<reference evidence="1" key="2">
    <citation type="submission" date="2020-09" db="EMBL/GenBank/DDBJ databases">
        <authorList>
            <person name="Sun Q."/>
            <person name="Ohkuma M."/>
        </authorList>
    </citation>
    <scope>NUCLEOTIDE SEQUENCE</scope>
    <source>
        <strain evidence="1">JCM 4059</strain>
    </source>
</reference>
<evidence type="ECO:0000313" key="1">
    <source>
        <dbReference type="EMBL" id="GHF38735.1"/>
    </source>
</evidence>
<dbReference type="AlphaFoldDB" id="A0A919B0U4"/>
<sequence length="80" mass="9004">MTPKQYRHGLYVKGRTWEGRKVEGWVVGGIHSGAPMNRTTLIGVTVKTEALVSIIDGRVIVPVEYRTCRLAEVEPAKERR</sequence>
<organism evidence="1 2">
    <name type="scientific">Streptomyces mashuensis</name>
    <dbReference type="NCBI Taxonomy" id="33904"/>
    <lineage>
        <taxon>Bacteria</taxon>
        <taxon>Bacillati</taxon>
        <taxon>Actinomycetota</taxon>
        <taxon>Actinomycetes</taxon>
        <taxon>Kitasatosporales</taxon>
        <taxon>Streptomycetaceae</taxon>
        <taxon>Streptomyces</taxon>
    </lineage>
</organism>
<proteinExistence type="predicted"/>
<dbReference type="RefSeq" id="WP_190129126.1">
    <property type="nucleotide sequence ID" value="NZ_BNBD01000003.1"/>
</dbReference>
<comment type="caution">
    <text evidence="1">The sequence shown here is derived from an EMBL/GenBank/DDBJ whole genome shotgun (WGS) entry which is preliminary data.</text>
</comment>
<accession>A0A919B0U4</accession>
<name>A0A919B0U4_9ACTN</name>
<dbReference type="Proteomes" id="UP000638313">
    <property type="component" value="Unassembled WGS sequence"/>
</dbReference>
<keyword evidence="2" id="KW-1185">Reference proteome</keyword>
<dbReference type="EMBL" id="BNBD01000003">
    <property type="protein sequence ID" value="GHF38735.1"/>
    <property type="molecule type" value="Genomic_DNA"/>
</dbReference>
<gene>
    <name evidence="1" type="ORF">GCM10010218_19950</name>
</gene>
<protein>
    <submittedName>
        <fullName evidence="1">Uncharacterized protein</fullName>
    </submittedName>
</protein>